<gene>
    <name evidence="2" type="ORF">C8F04DRAFT_1191034</name>
</gene>
<feature type="region of interest" description="Disordered" evidence="1">
    <location>
        <begin position="1"/>
        <end position="123"/>
    </location>
</feature>
<feature type="region of interest" description="Disordered" evidence="1">
    <location>
        <begin position="426"/>
        <end position="617"/>
    </location>
</feature>
<evidence type="ECO:0000256" key="1">
    <source>
        <dbReference type="SAM" id="MobiDB-lite"/>
    </source>
</evidence>
<organism evidence="2 3">
    <name type="scientific">Mycena alexandri</name>
    <dbReference type="NCBI Taxonomy" id="1745969"/>
    <lineage>
        <taxon>Eukaryota</taxon>
        <taxon>Fungi</taxon>
        <taxon>Dikarya</taxon>
        <taxon>Basidiomycota</taxon>
        <taxon>Agaricomycotina</taxon>
        <taxon>Agaricomycetes</taxon>
        <taxon>Agaricomycetidae</taxon>
        <taxon>Agaricales</taxon>
        <taxon>Marasmiineae</taxon>
        <taxon>Mycenaceae</taxon>
        <taxon>Mycena</taxon>
    </lineage>
</organism>
<sequence>MPHGKASKGAKSRSAKKRAQQARRVSASAAMLTSEVDPDGSATGGVPLSVIPDIVINAGRSPSSSGTGMGAPSDTRSQRSARSARSASAAVMTGAMNDLSSELPSLTPTTTAVSGPTDPVHLDVDNVPINIQINNQDSGLYKRATIEEVDDEDDPEFIRATRAADKAQRSAKQSSNKSPSQGTVSQKALSAAGGSIRGHGNHLVTSQNDHSARSLMGEQERRARRNEKKRAMVSDDSYRAEGRSKSSDTSLQEDAYNDERPRPVTWKDDHVLRMADAADRAMKILADYRIKDDRVFAEELAARFAQEAADRETARELERDLERPASVREAASRALARQLEQEEDRAAHQLIARASKELEALKGQSGDEVNKHKKRLEREINYARKYTSAREAEAVATAGATVDSAAGTCGERQVNVETNDGGIIERAIPRQEDTPLVALSNGAAAGGSKHEAAKATSVGNGKKSKATSSKTSKRSPPKREERSSDFYMRSGTAPAQGASAVGGGKPPSDSSSSSGGSSDSEGDTYRNESNYSRSESTDRSDPHTCTGAKYAQGGGDGGDDTSSSSFSSDSESDTSKPGDMNEALEETAAEGATSAPEQLRHITEEMPEEEELQYDSDHTWASCTDYSVYDDDERCAYMVDMDEIDWEGMPGLTEVSDSEEEYSNADTSSEMFVFNEDEEEYRFVCGRKAKGSI</sequence>
<feature type="compositionally biased region" description="Basic and acidic residues" evidence="1">
    <location>
        <begin position="156"/>
        <end position="168"/>
    </location>
</feature>
<feature type="compositionally biased region" description="Low complexity" evidence="1">
    <location>
        <begin position="99"/>
        <end position="111"/>
    </location>
</feature>
<dbReference type="Proteomes" id="UP001218188">
    <property type="component" value="Unassembled WGS sequence"/>
</dbReference>
<feature type="compositionally biased region" description="Basic and acidic residues" evidence="1">
    <location>
        <begin position="229"/>
        <end position="246"/>
    </location>
</feature>
<feature type="compositionally biased region" description="Low complexity" evidence="1">
    <location>
        <begin position="506"/>
        <end position="519"/>
    </location>
</feature>
<feature type="compositionally biased region" description="Basic residues" evidence="1">
    <location>
        <begin position="1"/>
        <end position="21"/>
    </location>
</feature>
<dbReference type="AlphaFoldDB" id="A0AAD6WYN2"/>
<reference evidence="2" key="1">
    <citation type="submission" date="2023-03" db="EMBL/GenBank/DDBJ databases">
        <title>Massive genome expansion in bonnet fungi (Mycena s.s.) driven by repeated elements and novel gene families across ecological guilds.</title>
        <authorList>
            <consortium name="Lawrence Berkeley National Laboratory"/>
            <person name="Harder C.B."/>
            <person name="Miyauchi S."/>
            <person name="Viragh M."/>
            <person name="Kuo A."/>
            <person name="Thoen E."/>
            <person name="Andreopoulos B."/>
            <person name="Lu D."/>
            <person name="Skrede I."/>
            <person name="Drula E."/>
            <person name="Henrissat B."/>
            <person name="Morin E."/>
            <person name="Kohler A."/>
            <person name="Barry K."/>
            <person name="LaButti K."/>
            <person name="Morin E."/>
            <person name="Salamov A."/>
            <person name="Lipzen A."/>
            <person name="Mereny Z."/>
            <person name="Hegedus B."/>
            <person name="Baldrian P."/>
            <person name="Stursova M."/>
            <person name="Weitz H."/>
            <person name="Taylor A."/>
            <person name="Grigoriev I.V."/>
            <person name="Nagy L.G."/>
            <person name="Martin F."/>
            <person name="Kauserud H."/>
        </authorList>
    </citation>
    <scope>NUCLEOTIDE SEQUENCE</scope>
    <source>
        <strain evidence="2">CBHHK200</strain>
    </source>
</reference>
<feature type="compositionally biased region" description="Low complexity" evidence="1">
    <location>
        <begin position="78"/>
        <end position="90"/>
    </location>
</feature>
<evidence type="ECO:0000313" key="2">
    <source>
        <dbReference type="EMBL" id="KAJ7025884.1"/>
    </source>
</evidence>
<feature type="compositionally biased region" description="Polar residues" evidence="1">
    <location>
        <begin position="170"/>
        <end position="188"/>
    </location>
</feature>
<name>A0AAD6WYN2_9AGAR</name>
<feature type="region of interest" description="Disordered" evidence="1">
    <location>
        <begin position="307"/>
        <end position="341"/>
    </location>
</feature>
<comment type="caution">
    <text evidence="2">The sequence shown here is derived from an EMBL/GenBank/DDBJ whole genome shotgun (WGS) entry which is preliminary data.</text>
</comment>
<dbReference type="EMBL" id="JARJCM010000147">
    <property type="protein sequence ID" value="KAJ7025884.1"/>
    <property type="molecule type" value="Genomic_DNA"/>
</dbReference>
<feature type="compositionally biased region" description="Basic and acidic residues" evidence="1">
    <location>
        <begin position="308"/>
        <end position="326"/>
    </location>
</feature>
<feature type="compositionally biased region" description="Low complexity" evidence="1">
    <location>
        <begin position="560"/>
        <end position="569"/>
    </location>
</feature>
<proteinExistence type="predicted"/>
<protein>
    <submittedName>
        <fullName evidence="2">Uncharacterized protein</fullName>
    </submittedName>
</protein>
<accession>A0AAD6WYN2</accession>
<keyword evidence="3" id="KW-1185">Reference proteome</keyword>
<feature type="compositionally biased region" description="Acidic residues" evidence="1">
    <location>
        <begin position="605"/>
        <end position="614"/>
    </location>
</feature>
<feature type="region of interest" description="Disordered" evidence="1">
    <location>
        <begin position="146"/>
        <end position="265"/>
    </location>
</feature>
<evidence type="ECO:0000313" key="3">
    <source>
        <dbReference type="Proteomes" id="UP001218188"/>
    </source>
</evidence>